<organism evidence="4 6">
    <name type="scientific">Rhodanobacter hydrolyticus</name>
    <dbReference type="NCBI Taxonomy" id="2250595"/>
    <lineage>
        <taxon>Bacteria</taxon>
        <taxon>Pseudomonadati</taxon>
        <taxon>Pseudomonadota</taxon>
        <taxon>Gammaproteobacteria</taxon>
        <taxon>Lysobacterales</taxon>
        <taxon>Rhodanobacteraceae</taxon>
        <taxon>Rhodanobacter</taxon>
    </lineage>
</organism>
<feature type="chain" id="PRO_5045033818" description="Phosphoesterase" evidence="2">
    <location>
        <begin position="29"/>
        <end position="600"/>
    </location>
</feature>
<keyword evidence="6" id="KW-1185">Reference proteome</keyword>
<dbReference type="Proteomes" id="UP001620339">
    <property type="component" value="Unassembled WGS sequence"/>
</dbReference>
<dbReference type="PROSITE" id="PS51257">
    <property type="entry name" value="PROKAR_LIPOPROTEIN"/>
    <property type="match status" value="1"/>
</dbReference>
<comment type="caution">
    <text evidence="4">The sequence shown here is derived from an EMBL/GenBank/DDBJ whole genome shotgun (WGS) entry which is preliminary data.</text>
</comment>
<evidence type="ECO:0000313" key="4">
    <source>
        <dbReference type="EMBL" id="MFK2875978.1"/>
    </source>
</evidence>
<feature type="signal peptide" evidence="2">
    <location>
        <begin position="1"/>
        <end position="28"/>
    </location>
</feature>
<sequence>MRHQRKSNAGVLLAAACLSGLFATSALAGASSNLLVNGNGESGTCTADWSAVNTVPGWTVTQGSPSTVCYSIGSFSTPGNASGGNAFIADGPYGDSALRQNVDVSSAASAIDGGGITYALSGWLGGYTSYNGQAVVTATFLDAHGNPLGTPAQLAGANASARGDKTGFLAESATGNVPAGTRTISVLLQFNDTSASYNIGYADNLSLTLSTPVTAPTLQAPASQVPAFDHVFVVMMENTDYDQVIGDTTDAPFINSLARQGTLLDNYSGVYHPSDENYLAIAGGDTFVKGAIYYPNIKVTAQHIGDRLEGIGKTWKAYEQGMGTPCNTSNNNDSYYEPDDAPFINFTDISSNPTRCAAHLFDTTQLTTDLQSAASTPNFSWIAADDYYDGESSGNGSAQSLQVQNGWLQQTLQPIFNSPAWTQQRSLLILTWDESESTSGNHIATILFGSPGAVQAGYASNASYNHFSVGRTVENALGIAPLTNNDQYAQPINDAFVTTTAVTTPSLASTMPSVSAGTYVHFDYATPASQLNSENWIGIYATGSSPGHGSSASWQYAPNGSGTVTFDTSSLSPGTYNVWYCYNGGYTELAGPITLSVTSH</sequence>
<evidence type="ECO:0000256" key="2">
    <source>
        <dbReference type="SAM" id="SignalP"/>
    </source>
</evidence>
<dbReference type="PANTHER" id="PTHR31956:SF8">
    <property type="entry name" value="ACID PHOSPHATASE PHOA (AFU_ORTHOLOGUE AFUA_1G03570)"/>
    <property type="match status" value="1"/>
</dbReference>
<dbReference type="InterPro" id="IPR007312">
    <property type="entry name" value="Phosphoesterase"/>
</dbReference>
<dbReference type="InterPro" id="IPR017850">
    <property type="entry name" value="Alkaline_phosphatase_core_sf"/>
</dbReference>
<dbReference type="EMBL" id="JADIKK010000008">
    <property type="protein sequence ID" value="MFK2875978.1"/>
    <property type="molecule type" value="Genomic_DNA"/>
</dbReference>
<evidence type="ECO:0000313" key="6">
    <source>
        <dbReference type="Proteomes" id="UP001620339"/>
    </source>
</evidence>
<evidence type="ECO:0008006" key="7">
    <source>
        <dbReference type="Google" id="ProtNLM"/>
    </source>
</evidence>
<keyword evidence="2" id="KW-0732">Signal</keyword>
<evidence type="ECO:0000313" key="3">
    <source>
        <dbReference type="EMBL" id="MFK2875525.1"/>
    </source>
</evidence>
<accession>A0ABW8J189</accession>
<protein>
    <recommendedName>
        <fullName evidence="7">Phosphoesterase</fullName>
    </recommendedName>
</protein>
<evidence type="ECO:0000256" key="1">
    <source>
        <dbReference type="ARBA" id="ARBA00022801"/>
    </source>
</evidence>
<name>A0ABW8J189_9GAMM</name>
<dbReference type="EMBL" id="JADIKK010000008">
    <property type="protein sequence ID" value="MFK2879544.1"/>
    <property type="molecule type" value="Genomic_DNA"/>
</dbReference>
<gene>
    <name evidence="3" type="ORF">ISP25_00315</name>
    <name evidence="4" type="ORF">ISP25_02675</name>
    <name evidence="5" type="ORF">ISP25_20935</name>
</gene>
<evidence type="ECO:0000313" key="5">
    <source>
        <dbReference type="EMBL" id="MFK2879544.1"/>
    </source>
</evidence>
<reference evidence="4 6" key="1">
    <citation type="submission" date="2020-10" db="EMBL/GenBank/DDBJ databases">
        <title>Phylogeny of dyella-like bacteria.</title>
        <authorList>
            <person name="Fu J."/>
        </authorList>
    </citation>
    <scope>NUCLEOTIDE SEQUENCE [LARGE SCALE GENOMIC DNA]</scope>
    <source>
        <strain evidence="4 6">KACC 19113</strain>
    </source>
</reference>
<proteinExistence type="predicted"/>
<dbReference type="Gene3D" id="3.40.720.10">
    <property type="entry name" value="Alkaline Phosphatase, subunit A"/>
    <property type="match status" value="1"/>
</dbReference>
<keyword evidence="1" id="KW-0378">Hydrolase</keyword>
<dbReference type="RefSeq" id="WP_404611480.1">
    <property type="nucleotide sequence ID" value="NZ_JADIKK010000007.1"/>
</dbReference>
<dbReference type="Pfam" id="PF04185">
    <property type="entry name" value="Phosphoesterase"/>
    <property type="match status" value="1"/>
</dbReference>
<dbReference type="PANTHER" id="PTHR31956">
    <property type="entry name" value="NON-SPECIFIC PHOSPHOLIPASE C4-RELATED"/>
    <property type="match status" value="1"/>
</dbReference>
<dbReference type="EMBL" id="JADIKK010000007">
    <property type="protein sequence ID" value="MFK2875525.1"/>
    <property type="molecule type" value="Genomic_DNA"/>
</dbReference>